<dbReference type="PANTHER" id="PTHR43298">
    <property type="entry name" value="MULTIDRUG RESISTANCE PROTEIN NORM-RELATED"/>
    <property type="match status" value="1"/>
</dbReference>
<feature type="transmembrane region" description="Helical" evidence="10">
    <location>
        <begin position="284"/>
        <end position="307"/>
    </location>
</feature>
<comment type="subcellular location">
    <subcellularLocation>
        <location evidence="1">Cell inner membrane</location>
        <topology evidence="1">Multi-pass membrane protein</topology>
    </subcellularLocation>
</comment>
<evidence type="ECO:0000256" key="10">
    <source>
        <dbReference type="SAM" id="Phobius"/>
    </source>
</evidence>
<feature type="transmembrane region" description="Helical" evidence="10">
    <location>
        <begin position="253"/>
        <end position="278"/>
    </location>
</feature>
<name>A0A318T7P1_9HYPH</name>
<evidence type="ECO:0000256" key="1">
    <source>
        <dbReference type="ARBA" id="ARBA00004429"/>
    </source>
</evidence>
<keyword evidence="5 10" id="KW-0812">Transmembrane</keyword>
<keyword evidence="3" id="KW-0050">Antiport</keyword>
<dbReference type="PIRSF" id="PIRSF006603">
    <property type="entry name" value="DinF"/>
    <property type="match status" value="1"/>
</dbReference>
<evidence type="ECO:0000256" key="9">
    <source>
        <dbReference type="ARBA" id="ARBA00031636"/>
    </source>
</evidence>
<dbReference type="InterPro" id="IPR050222">
    <property type="entry name" value="MATE_MdtK"/>
</dbReference>
<dbReference type="CDD" id="cd13131">
    <property type="entry name" value="MATE_NorM_like"/>
    <property type="match status" value="1"/>
</dbReference>
<evidence type="ECO:0000256" key="2">
    <source>
        <dbReference type="ARBA" id="ARBA00022448"/>
    </source>
</evidence>
<organism evidence="11 12">
    <name type="scientific">Phyllobacterium leguminum</name>
    <dbReference type="NCBI Taxonomy" id="314237"/>
    <lineage>
        <taxon>Bacteria</taxon>
        <taxon>Pseudomonadati</taxon>
        <taxon>Pseudomonadota</taxon>
        <taxon>Alphaproteobacteria</taxon>
        <taxon>Hyphomicrobiales</taxon>
        <taxon>Phyllobacteriaceae</taxon>
        <taxon>Phyllobacterium</taxon>
    </lineage>
</organism>
<dbReference type="Proteomes" id="UP000247454">
    <property type="component" value="Unassembled WGS sequence"/>
</dbReference>
<keyword evidence="6 10" id="KW-1133">Transmembrane helix</keyword>
<dbReference type="Pfam" id="PF01554">
    <property type="entry name" value="MatE"/>
    <property type="match status" value="2"/>
</dbReference>
<dbReference type="GO" id="GO:0042910">
    <property type="term" value="F:xenobiotic transmembrane transporter activity"/>
    <property type="evidence" value="ECO:0007669"/>
    <property type="project" value="InterPro"/>
</dbReference>
<accession>A0A318T7P1</accession>
<dbReference type="NCBIfam" id="TIGR00797">
    <property type="entry name" value="matE"/>
    <property type="match status" value="1"/>
</dbReference>
<keyword evidence="7" id="KW-0406">Ion transport</keyword>
<dbReference type="GO" id="GO:0006811">
    <property type="term" value="P:monoatomic ion transport"/>
    <property type="evidence" value="ECO:0007669"/>
    <property type="project" value="UniProtKB-KW"/>
</dbReference>
<evidence type="ECO:0000256" key="5">
    <source>
        <dbReference type="ARBA" id="ARBA00022692"/>
    </source>
</evidence>
<evidence type="ECO:0000256" key="8">
    <source>
        <dbReference type="ARBA" id="ARBA00023136"/>
    </source>
</evidence>
<keyword evidence="2" id="KW-0813">Transport</keyword>
<feature type="transmembrane region" description="Helical" evidence="10">
    <location>
        <begin position="21"/>
        <end position="42"/>
    </location>
</feature>
<evidence type="ECO:0000256" key="3">
    <source>
        <dbReference type="ARBA" id="ARBA00022449"/>
    </source>
</evidence>
<dbReference type="RefSeq" id="WP_425373582.1">
    <property type="nucleotide sequence ID" value="NZ_QJTF01000023.1"/>
</dbReference>
<dbReference type="InterPro" id="IPR002528">
    <property type="entry name" value="MATE_fam"/>
</dbReference>
<sequence>MATLTETRLLKVDSYWEEARAMLALAWPIILTNLAQTAMTATDVMMMGWLSPDTLAAGALGSNLYFTPMFFGMGLVLATSPMLAKELGTNRHSVREVRRTVRQGLWLALIISLPLWLILWHTEEILLLMGQRPELAREAGRYMHALQWSILPFYGYIVLRSFVTAFERPGWATIVVVFAVAFNALADWCLMFGKLGFPALGVVGSGLATTLSNVLMFTGLAIVVLREKQFRRYRLFGRFWRADWQRLSQIVRLGLPIAAIVVFEVALFNGAALLMGLIGASSLAAHAIAIQISAIAFMVPLGFGQAATVRVGRFFGANDPEGIRRTGWTAYMLGVGFMTLTALVMLLAPRLLISGFIDIHDPRNEEVVRLAVTFLAFAALFQIADGAQAVGSGNLRGLHDTTMPMIYAAIGYWGVGMPLGAWLAFRAGYGGAGIWTGLFLGLAVVAVLLLGRWVRRGRWGSGKIG</sequence>
<feature type="transmembrane region" description="Helical" evidence="10">
    <location>
        <begin position="199"/>
        <end position="225"/>
    </location>
</feature>
<evidence type="ECO:0000313" key="11">
    <source>
        <dbReference type="EMBL" id="PYE86554.1"/>
    </source>
</evidence>
<feature type="transmembrane region" description="Helical" evidence="10">
    <location>
        <begin position="105"/>
        <end position="122"/>
    </location>
</feature>
<feature type="transmembrane region" description="Helical" evidence="10">
    <location>
        <begin position="405"/>
        <end position="425"/>
    </location>
</feature>
<evidence type="ECO:0000256" key="6">
    <source>
        <dbReference type="ARBA" id="ARBA00022989"/>
    </source>
</evidence>
<reference evidence="11 12" key="1">
    <citation type="submission" date="2018-06" db="EMBL/GenBank/DDBJ databases">
        <title>Genomic Encyclopedia of Type Strains, Phase III (KMG-III): the genomes of soil and plant-associated and newly described type strains.</title>
        <authorList>
            <person name="Whitman W."/>
        </authorList>
    </citation>
    <scope>NUCLEOTIDE SEQUENCE [LARGE SCALE GENOMIC DNA]</scope>
    <source>
        <strain evidence="11 12">ORS 1419</strain>
    </source>
</reference>
<keyword evidence="4" id="KW-1003">Cell membrane</keyword>
<feature type="transmembrane region" description="Helical" evidence="10">
    <location>
        <begin position="431"/>
        <end position="454"/>
    </location>
</feature>
<feature type="transmembrane region" description="Helical" evidence="10">
    <location>
        <begin position="171"/>
        <end position="193"/>
    </location>
</feature>
<gene>
    <name evidence="11" type="ORF">C7477_12346</name>
</gene>
<dbReference type="GO" id="GO:0005886">
    <property type="term" value="C:plasma membrane"/>
    <property type="evidence" value="ECO:0007669"/>
    <property type="project" value="UniProtKB-SubCell"/>
</dbReference>
<dbReference type="AlphaFoldDB" id="A0A318T7P1"/>
<keyword evidence="8 10" id="KW-0472">Membrane</keyword>
<proteinExistence type="predicted"/>
<dbReference type="PANTHER" id="PTHR43298:SF2">
    <property type="entry name" value="FMN_FAD EXPORTER YEEO-RELATED"/>
    <property type="match status" value="1"/>
</dbReference>
<evidence type="ECO:0000256" key="4">
    <source>
        <dbReference type="ARBA" id="ARBA00022475"/>
    </source>
</evidence>
<comment type="caution">
    <text evidence="11">The sequence shown here is derived from an EMBL/GenBank/DDBJ whole genome shotgun (WGS) entry which is preliminary data.</text>
</comment>
<protein>
    <recommendedName>
        <fullName evidence="9">Multidrug-efflux transporter</fullName>
    </recommendedName>
</protein>
<evidence type="ECO:0000313" key="12">
    <source>
        <dbReference type="Proteomes" id="UP000247454"/>
    </source>
</evidence>
<feature type="transmembrane region" description="Helical" evidence="10">
    <location>
        <begin position="62"/>
        <end position="84"/>
    </location>
</feature>
<keyword evidence="12" id="KW-1185">Reference proteome</keyword>
<feature type="transmembrane region" description="Helical" evidence="10">
    <location>
        <begin position="367"/>
        <end position="384"/>
    </location>
</feature>
<feature type="transmembrane region" description="Helical" evidence="10">
    <location>
        <begin position="328"/>
        <end position="347"/>
    </location>
</feature>
<evidence type="ECO:0000256" key="7">
    <source>
        <dbReference type="ARBA" id="ARBA00023065"/>
    </source>
</evidence>
<feature type="transmembrane region" description="Helical" evidence="10">
    <location>
        <begin position="142"/>
        <end position="159"/>
    </location>
</feature>
<dbReference type="GO" id="GO:0015297">
    <property type="term" value="F:antiporter activity"/>
    <property type="evidence" value="ECO:0007669"/>
    <property type="project" value="UniProtKB-KW"/>
</dbReference>
<dbReference type="EMBL" id="QJTF01000023">
    <property type="protein sequence ID" value="PYE86554.1"/>
    <property type="molecule type" value="Genomic_DNA"/>
</dbReference>
<dbReference type="InterPro" id="IPR048279">
    <property type="entry name" value="MdtK-like"/>
</dbReference>